<name>A0A7R7EHU8_9FIRM</name>
<dbReference type="Pfam" id="PF01636">
    <property type="entry name" value="APH"/>
    <property type="match status" value="1"/>
</dbReference>
<organism evidence="2 3">
    <name type="scientific">Anaeromicropila herbilytica</name>
    <dbReference type="NCBI Taxonomy" id="2785025"/>
    <lineage>
        <taxon>Bacteria</taxon>
        <taxon>Bacillati</taxon>
        <taxon>Bacillota</taxon>
        <taxon>Clostridia</taxon>
        <taxon>Lachnospirales</taxon>
        <taxon>Lachnospiraceae</taxon>
        <taxon>Anaeromicropila</taxon>
    </lineage>
</organism>
<accession>A0A7R7EHU8</accession>
<reference evidence="2 3" key="1">
    <citation type="submission" date="2020-11" db="EMBL/GenBank/DDBJ databases">
        <title>Draft genome sequencing of a Lachnospiraceae strain isolated from anoxic soil subjected to BSD treatment.</title>
        <authorList>
            <person name="Uek A."/>
            <person name="Tonouchi A."/>
        </authorList>
    </citation>
    <scope>NUCLEOTIDE SEQUENCE [LARGE SCALE GENOMIC DNA]</scope>
    <source>
        <strain evidence="2 3">TB5</strain>
    </source>
</reference>
<dbReference type="SUPFAM" id="SSF56112">
    <property type="entry name" value="Protein kinase-like (PK-like)"/>
    <property type="match status" value="1"/>
</dbReference>
<evidence type="ECO:0000259" key="1">
    <source>
        <dbReference type="Pfam" id="PF01636"/>
    </source>
</evidence>
<dbReference type="KEGG" id="ahb:bsdtb5_03030"/>
<dbReference type="RefSeq" id="WP_271714307.1">
    <property type="nucleotide sequence ID" value="NZ_AP024169.1"/>
</dbReference>
<evidence type="ECO:0000313" key="3">
    <source>
        <dbReference type="Proteomes" id="UP000595897"/>
    </source>
</evidence>
<keyword evidence="3" id="KW-1185">Reference proteome</keyword>
<protein>
    <recommendedName>
        <fullName evidence="1">Aminoglycoside phosphotransferase domain-containing protein</fullName>
    </recommendedName>
</protein>
<evidence type="ECO:0000313" key="2">
    <source>
        <dbReference type="EMBL" id="BCN29008.1"/>
    </source>
</evidence>
<dbReference type="InterPro" id="IPR002575">
    <property type="entry name" value="Aminoglycoside_PTrfase"/>
</dbReference>
<sequence length="186" mass="21700">MQIHQIKLKGYGYIGGGVADCSKFSEFMYNSFDENTNNLLAQNLVKRDEIETTWSGIYQRLKVCDKYPPVLCHTDLSKKNVLINENDITLIDWDDAYSLCWVADVAHLTLWMKYEYGNNAEVYRKAFLDNYKTEHDMNAFCETEDLLHVRYGLENLNYFIGTPQYDSFKAILKDSVKRCGMKLEIL</sequence>
<gene>
    <name evidence="2" type="ORF">bsdtb5_03030</name>
</gene>
<feature type="domain" description="Aminoglycoside phosphotransferase" evidence="1">
    <location>
        <begin position="40"/>
        <end position="114"/>
    </location>
</feature>
<dbReference type="AlphaFoldDB" id="A0A7R7EHU8"/>
<dbReference type="Proteomes" id="UP000595897">
    <property type="component" value="Chromosome"/>
</dbReference>
<dbReference type="EMBL" id="AP024169">
    <property type="protein sequence ID" value="BCN29008.1"/>
    <property type="molecule type" value="Genomic_DNA"/>
</dbReference>
<proteinExistence type="predicted"/>
<dbReference type="InterPro" id="IPR011009">
    <property type="entry name" value="Kinase-like_dom_sf"/>
</dbReference>
<dbReference type="Gene3D" id="3.90.1200.10">
    <property type="match status" value="1"/>
</dbReference>